<dbReference type="Proteomes" id="UP000000851">
    <property type="component" value="Chromosome"/>
</dbReference>
<dbReference type="EMBL" id="CP001700">
    <property type="protein sequence ID" value="ACU76888.1"/>
    <property type="molecule type" value="Genomic_DNA"/>
</dbReference>
<evidence type="ECO:0000313" key="3">
    <source>
        <dbReference type="Proteomes" id="UP000000851"/>
    </source>
</evidence>
<proteinExistence type="predicted"/>
<dbReference type="KEGG" id="cai:Caci_8065"/>
<sequence length="76" mass="8026">MNFRDRPRRPFSLATELRVMAAGLFAVAGGALLLSRSEPVVPSEVAGAALVVLAVTVLNVAVGLRRARRAADAVER</sequence>
<evidence type="ECO:0000256" key="1">
    <source>
        <dbReference type="SAM" id="Phobius"/>
    </source>
</evidence>
<keyword evidence="1" id="KW-0812">Transmembrane</keyword>
<evidence type="ECO:0000313" key="2">
    <source>
        <dbReference type="EMBL" id="ACU76888.1"/>
    </source>
</evidence>
<keyword evidence="1" id="KW-0472">Membrane</keyword>
<gene>
    <name evidence="2" type="ordered locus">Caci_8065</name>
</gene>
<name>C7QH38_CATAD</name>
<feature type="transmembrane region" description="Helical" evidence="1">
    <location>
        <begin position="47"/>
        <end position="64"/>
    </location>
</feature>
<organism evidence="2 3">
    <name type="scientific">Catenulispora acidiphila (strain DSM 44928 / JCM 14897 / NBRC 102108 / NRRL B-24433 / ID139908)</name>
    <dbReference type="NCBI Taxonomy" id="479433"/>
    <lineage>
        <taxon>Bacteria</taxon>
        <taxon>Bacillati</taxon>
        <taxon>Actinomycetota</taxon>
        <taxon>Actinomycetes</taxon>
        <taxon>Catenulisporales</taxon>
        <taxon>Catenulisporaceae</taxon>
        <taxon>Catenulispora</taxon>
    </lineage>
</organism>
<keyword evidence="1" id="KW-1133">Transmembrane helix</keyword>
<dbReference type="InParanoid" id="C7QH38"/>
<dbReference type="STRING" id="479433.Caci_8065"/>
<protein>
    <submittedName>
        <fullName evidence="2">Uncharacterized protein</fullName>
    </submittedName>
</protein>
<dbReference type="RefSeq" id="WP_015796613.1">
    <property type="nucleotide sequence ID" value="NC_013131.1"/>
</dbReference>
<dbReference type="AlphaFoldDB" id="C7QH38"/>
<reference evidence="2 3" key="1">
    <citation type="journal article" date="2009" name="Stand. Genomic Sci.">
        <title>Complete genome sequence of Catenulispora acidiphila type strain (ID 139908).</title>
        <authorList>
            <person name="Copeland A."/>
            <person name="Lapidus A."/>
            <person name="Glavina Del Rio T."/>
            <person name="Nolan M."/>
            <person name="Lucas S."/>
            <person name="Chen F."/>
            <person name="Tice H."/>
            <person name="Cheng J.F."/>
            <person name="Bruce D."/>
            <person name="Goodwin L."/>
            <person name="Pitluck S."/>
            <person name="Mikhailova N."/>
            <person name="Pati A."/>
            <person name="Ivanova N."/>
            <person name="Mavromatis K."/>
            <person name="Chen A."/>
            <person name="Palaniappan K."/>
            <person name="Chain P."/>
            <person name="Land M."/>
            <person name="Hauser L."/>
            <person name="Chang Y.J."/>
            <person name="Jeffries C.D."/>
            <person name="Chertkov O."/>
            <person name="Brettin T."/>
            <person name="Detter J.C."/>
            <person name="Han C."/>
            <person name="Ali Z."/>
            <person name="Tindall B.J."/>
            <person name="Goker M."/>
            <person name="Bristow J."/>
            <person name="Eisen J.A."/>
            <person name="Markowitz V."/>
            <person name="Hugenholtz P."/>
            <person name="Kyrpides N.C."/>
            <person name="Klenk H.P."/>
        </authorList>
    </citation>
    <scope>NUCLEOTIDE SEQUENCE [LARGE SCALE GENOMIC DNA]</scope>
    <source>
        <strain evidence="3">DSM 44928 / JCM 14897 / NBRC 102108 / NRRL B-24433 / ID139908</strain>
    </source>
</reference>
<accession>C7QH38</accession>
<dbReference type="HOGENOM" id="CLU_2647862_0_0_11"/>
<keyword evidence="3" id="KW-1185">Reference proteome</keyword>